<gene>
    <name evidence="10 12" type="primary">purH</name>
    <name evidence="12" type="ORF">EZJ55_04645</name>
</gene>
<evidence type="ECO:0000256" key="6">
    <source>
        <dbReference type="ARBA" id="ARBA00022801"/>
    </source>
</evidence>
<keyword evidence="7 10" id="KW-0511">Multifunctional enzyme</keyword>
<dbReference type="PIRSF" id="PIRSF000414">
    <property type="entry name" value="AICARFT_IMPCHas"/>
    <property type="match status" value="1"/>
</dbReference>
<dbReference type="EC" id="2.1.2.3" evidence="10"/>
<dbReference type="Gene3D" id="3.40.50.1380">
    <property type="entry name" value="Methylglyoxal synthase-like domain"/>
    <property type="match status" value="1"/>
</dbReference>
<dbReference type="PANTHER" id="PTHR11692">
    <property type="entry name" value="BIFUNCTIONAL PURINE BIOSYNTHESIS PROTEIN PURH"/>
    <property type="match status" value="1"/>
</dbReference>
<proteinExistence type="inferred from homology"/>
<dbReference type="SMART" id="SM00798">
    <property type="entry name" value="AICARFT_IMPCHas"/>
    <property type="match status" value="1"/>
</dbReference>
<name>A0A5J5LQI5_MICAE</name>
<dbReference type="UniPathway" id="UPA00074">
    <property type="reaction ID" value="UER00133"/>
</dbReference>
<dbReference type="Proteomes" id="UP000325636">
    <property type="component" value="Unassembled WGS sequence"/>
</dbReference>
<dbReference type="FunFam" id="3.40.50.1380:FF:000001">
    <property type="entry name" value="Bifunctional purine biosynthesis protein PurH"/>
    <property type="match status" value="1"/>
</dbReference>
<evidence type="ECO:0000256" key="2">
    <source>
        <dbReference type="ARBA" id="ARBA00004954"/>
    </source>
</evidence>
<dbReference type="NCBIfam" id="NF002049">
    <property type="entry name" value="PRK00881.1"/>
    <property type="match status" value="1"/>
</dbReference>
<comment type="domain">
    <text evidence="10">The IMP cyclohydrolase activity resides in the N-terminal region.</text>
</comment>
<comment type="pathway">
    <text evidence="1 10">Purine metabolism; IMP biosynthesis via de novo pathway; IMP from 5-formamido-1-(5-phospho-D-ribosyl)imidazole-4-carboxamide: step 1/1.</text>
</comment>
<evidence type="ECO:0000259" key="11">
    <source>
        <dbReference type="PROSITE" id="PS51855"/>
    </source>
</evidence>
<dbReference type="PROSITE" id="PS51855">
    <property type="entry name" value="MGS"/>
    <property type="match status" value="1"/>
</dbReference>
<dbReference type="InterPro" id="IPR036914">
    <property type="entry name" value="MGS-like_dom_sf"/>
</dbReference>
<dbReference type="GO" id="GO:0004643">
    <property type="term" value="F:phosphoribosylaminoimidazolecarboxamide formyltransferase activity"/>
    <property type="evidence" value="ECO:0007669"/>
    <property type="project" value="UniProtKB-UniRule"/>
</dbReference>
<dbReference type="Pfam" id="PF01808">
    <property type="entry name" value="AICARFT_IMPCHas"/>
    <property type="match status" value="1"/>
</dbReference>
<dbReference type="Pfam" id="PF02142">
    <property type="entry name" value="MGS"/>
    <property type="match status" value="1"/>
</dbReference>
<dbReference type="InterPro" id="IPR016193">
    <property type="entry name" value="Cytidine_deaminase-like"/>
</dbReference>
<evidence type="ECO:0000256" key="7">
    <source>
        <dbReference type="ARBA" id="ARBA00023268"/>
    </source>
</evidence>
<dbReference type="SUPFAM" id="SSF52335">
    <property type="entry name" value="Methylglyoxal synthase-like"/>
    <property type="match status" value="1"/>
</dbReference>
<dbReference type="GO" id="GO:0003937">
    <property type="term" value="F:IMP cyclohydrolase activity"/>
    <property type="evidence" value="ECO:0007669"/>
    <property type="project" value="UniProtKB-UniRule"/>
</dbReference>
<dbReference type="GO" id="GO:0006189">
    <property type="term" value="P:'de novo' IMP biosynthetic process"/>
    <property type="evidence" value="ECO:0007669"/>
    <property type="project" value="UniProtKB-UniRule"/>
</dbReference>
<feature type="domain" description="MGS-like" evidence="11">
    <location>
        <begin position="1"/>
        <end position="146"/>
    </location>
</feature>
<evidence type="ECO:0000313" key="13">
    <source>
        <dbReference type="Proteomes" id="UP000325636"/>
    </source>
</evidence>
<keyword evidence="4 10" id="KW-0808">Transferase</keyword>
<dbReference type="Gene3D" id="3.40.140.20">
    <property type="match status" value="2"/>
</dbReference>
<dbReference type="SUPFAM" id="SSF53927">
    <property type="entry name" value="Cytidine deaminase-like"/>
    <property type="match status" value="1"/>
</dbReference>
<evidence type="ECO:0000313" key="12">
    <source>
        <dbReference type="EMBL" id="KAB0239994.1"/>
    </source>
</evidence>
<keyword evidence="5 10" id="KW-0658">Purine biosynthesis</keyword>
<dbReference type="CDD" id="cd01421">
    <property type="entry name" value="IMPCH"/>
    <property type="match status" value="1"/>
</dbReference>
<evidence type="ECO:0000256" key="3">
    <source>
        <dbReference type="ARBA" id="ARBA00007667"/>
    </source>
</evidence>
<dbReference type="GO" id="GO:0005829">
    <property type="term" value="C:cytosol"/>
    <property type="evidence" value="ECO:0007669"/>
    <property type="project" value="TreeGrafter"/>
</dbReference>
<dbReference type="FunFam" id="3.40.140.20:FF:000001">
    <property type="entry name" value="Bifunctional purine biosynthesis protein PurH"/>
    <property type="match status" value="1"/>
</dbReference>
<comment type="similarity">
    <text evidence="3 10">Belongs to the PurH family.</text>
</comment>
<keyword evidence="6 10" id="KW-0378">Hydrolase</keyword>
<dbReference type="RefSeq" id="WP_150975554.1">
    <property type="nucleotide sequence ID" value="NZ_SRLN01000012.1"/>
</dbReference>
<accession>A0A5J5LQI5</accession>
<dbReference type="SMART" id="SM00851">
    <property type="entry name" value="MGS"/>
    <property type="match status" value="1"/>
</dbReference>
<dbReference type="InterPro" id="IPR002695">
    <property type="entry name" value="PurH-like"/>
</dbReference>
<evidence type="ECO:0000256" key="5">
    <source>
        <dbReference type="ARBA" id="ARBA00022755"/>
    </source>
</evidence>
<dbReference type="InterPro" id="IPR024051">
    <property type="entry name" value="AICAR_Tfase_dup_dom_sf"/>
</dbReference>
<reference evidence="13" key="1">
    <citation type="submission" date="2019-04" db="EMBL/GenBank/DDBJ databases">
        <title>Microviridin 1777: A Toxic Chymotrypsin Inhibitor Discovered by a Metabologenomic Approach.</title>
        <authorList>
            <person name="Sieber S."/>
            <person name="Grendelmeier S.M."/>
            <person name="Harris L.A."/>
            <person name="Mitchell D.A."/>
            <person name="Gademann K."/>
        </authorList>
    </citation>
    <scope>NUCLEOTIDE SEQUENCE [LARGE SCALE GENOMIC DNA]</scope>
    <source>
        <strain evidence="13">EAWAG127a</strain>
    </source>
</reference>
<dbReference type="EC" id="3.5.4.10" evidence="10"/>
<comment type="pathway">
    <text evidence="2 10">Purine metabolism; IMP biosynthesis via de novo pathway; 5-formamido-1-(5-phospho-D-ribosyl)imidazole-4-carboxamide from 5-amino-1-(5-phospho-D-ribosyl)imidazole-4-carboxamide (10-formyl THF route): step 1/1.</text>
</comment>
<protein>
    <recommendedName>
        <fullName evidence="10">Bifunctional purine biosynthesis protein PurH</fullName>
    </recommendedName>
    <domain>
        <recommendedName>
            <fullName evidence="10">Phosphoribosylaminoimidazolecarboxamide formyltransferase</fullName>
            <ecNumber evidence="10">2.1.2.3</ecNumber>
        </recommendedName>
        <alternativeName>
            <fullName evidence="10">AICAR transformylase</fullName>
        </alternativeName>
    </domain>
    <domain>
        <recommendedName>
            <fullName evidence="10">IMP cyclohydrolase</fullName>
            <ecNumber evidence="10">3.5.4.10</ecNumber>
        </recommendedName>
        <alternativeName>
            <fullName evidence="10">ATIC</fullName>
        </alternativeName>
        <alternativeName>
            <fullName evidence="10">IMP synthase</fullName>
        </alternativeName>
        <alternativeName>
            <fullName evidence="10">Inosinicase</fullName>
        </alternativeName>
    </domain>
</protein>
<sequence>MGRLALISVTDKTGIVDFARQLTEEFDFEIISSGGTAKTLQSAGIPVIKVGEYTGSPEILGGRVKTLHPRIHGGILARRDWQSDLAEMEANQIRPFDLVVVNLYPFEQTIANPDVTTAQAIEQIDIGGPAMLRASAKNFAHLTVISNPKYYEQYLSQLRQNNGEISLEFRQKMAGETFALTNAYDGAIAAYFASLNGETTRFNLAGNALQTLRYGENPHQSATWYGSGTMAQGWGKATLLQGKELSYNNLVDLEAARRLIAEFGSEEPAAAILKHNNPCGVAIGDSLVEAYTKAFNADAISAFGGIVAVNQAIDEATAKELTKTFLECVVAPDCSPVARDILAKKSKVRILLLPDLTTGEKQTVKVIAGGFLVQAADDVVETPEEWRVVTEKQPTAAQLAELLFAWKVSKHVKSNAIVVTKNKTTLGVGAGQMNRVGSAKIALEQGGEAAKGGYLASDGFFPFDDTIRTAAQFGIEAIVQPGGSLKDQDSINAANELGLIMVLTGIRHFLH</sequence>
<evidence type="ECO:0000256" key="4">
    <source>
        <dbReference type="ARBA" id="ARBA00022679"/>
    </source>
</evidence>
<evidence type="ECO:0000256" key="1">
    <source>
        <dbReference type="ARBA" id="ARBA00004844"/>
    </source>
</evidence>
<evidence type="ECO:0000256" key="8">
    <source>
        <dbReference type="ARBA" id="ARBA00050488"/>
    </source>
</evidence>
<comment type="caution">
    <text evidence="12">The sequence shown here is derived from an EMBL/GenBank/DDBJ whole genome shotgun (WGS) entry which is preliminary data.</text>
</comment>
<organism evidence="12 13">
    <name type="scientific">Microcystis aeruginosa EAWAG127a</name>
    <dbReference type="NCBI Taxonomy" id="2529855"/>
    <lineage>
        <taxon>Bacteria</taxon>
        <taxon>Bacillati</taxon>
        <taxon>Cyanobacteriota</taxon>
        <taxon>Cyanophyceae</taxon>
        <taxon>Oscillatoriophycideae</taxon>
        <taxon>Chroococcales</taxon>
        <taxon>Microcystaceae</taxon>
        <taxon>Microcystis</taxon>
    </lineage>
</organism>
<dbReference type="PANTHER" id="PTHR11692:SF0">
    <property type="entry name" value="BIFUNCTIONAL PURINE BIOSYNTHESIS PROTEIN ATIC"/>
    <property type="match status" value="1"/>
</dbReference>
<comment type="catalytic activity">
    <reaction evidence="8 10">
        <text>(6R)-10-formyltetrahydrofolate + 5-amino-1-(5-phospho-beta-D-ribosyl)imidazole-4-carboxamide = 5-formamido-1-(5-phospho-D-ribosyl)imidazole-4-carboxamide + (6S)-5,6,7,8-tetrahydrofolate</text>
        <dbReference type="Rhea" id="RHEA:22192"/>
        <dbReference type="ChEBI" id="CHEBI:57453"/>
        <dbReference type="ChEBI" id="CHEBI:58467"/>
        <dbReference type="ChEBI" id="CHEBI:58475"/>
        <dbReference type="ChEBI" id="CHEBI:195366"/>
        <dbReference type="EC" id="2.1.2.3"/>
    </reaction>
</comment>
<evidence type="ECO:0000256" key="9">
    <source>
        <dbReference type="ARBA" id="ARBA00050687"/>
    </source>
</evidence>
<dbReference type="InterPro" id="IPR011607">
    <property type="entry name" value="MGS-like_dom"/>
</dbReference>
<comment type="catalytic activity">
    <reaction evidence="9 10">
        <text>IMP + H2O = 5-formamido-1-(5-phospho-D-ribosyl)imidazole-4-carboxamide</text>
        <dbReference type="Rhea" id="RHEA:18445"/>
        <dbReference type="ChEBI" id="CHEBI:15377"/>
        <dbReference type="ChEBI" id="CHEBI:58053"/>
        <dbReference type="ChEBI" id="CHEBI:58467"/>
        <dbReference type="EC" id="3.5.4.10"/>
    </reaction>
</comment>
<dbReference type="EMBL" id="SRLN01000012">
    <property type="protein sequence ID" value="KAB0239994.1"/>
    <property type="molecule type" value="Genomic_DNA"/>
</dbReference>
<dbReference type="NCBIfam" id="TIGR00355">
    <property type="entry name" value="purH"/>
    <property type="match status" value="1"/>
</dbReference>
<evidence type="ECO:0000256" key="10">
    <source>
        <dbReference type="HAMAP-Rule" id="MF_00139"/>
    </source>
</evidence>
<dbReference type="HAMAP" id="MF_00139">
    <property type="entry name" value="PurH"/>
    <property type="match status" value="1"/>
</dbReference>
<dbReference type="AlphaFoldDB" id="A0A5J5LQI5"/>